<dbReference type="SUPFAM" id="SSF57924">
    <property type="entry name" value="Inhibitor of apoptosis (IAP) repeat"/>
    <property type="match status" value="1"/>
</dbReference>
<organism evidence="1">
    <name type="scientific">Timema tahoe</name>
    <dbReference type="NCBI Taxonomy" id="61484"/>
    <lineage>
        <taxon>Eukaryota</taxon>
        <taxon>Metazoa</taxon>
        <taxon>Ecdysozoa</taxon>
        <taxon>Arthropoda</taxon>
        <taxon>Hexapoda</taxon>
        <taxon>Insecta</taxon>
        <taxon>Pterygota</taxon>
        <taxon>Neoptera</taxon>
        <taxon>Polyneoptera</taxon>
        <taxon>Phasmatodea</taxon>
        <taxon>Timematodea</taxon>
        <taxon>Timematoidea</taxon>
        <taxon>Timematidae</taxon>
        <taxon>Timema</taxon>
    </lineage>
</organism>
<dbReference type="GO" id="GO:0005737">
    <property type="term" value="C:cytoplasm"/>
    <property type="evidence" value="ECO:0007669"/>
    <property type="project" value="TreeGrafter"/>
</dbReference>
<dbReference type="GO" id="GO:0061630">
    <property type="term" value="F:ubiquitin protein ligase activity"/>
    <property type="evidence" value="ECO:0007669"/>
    <property type="project" value="TreeGrafter"/>
</dbReference>
<dbReference type="PROSITE" id="PS50143">
    <property type="entry name" value="BIR_REPEAT_2"/>
    <property type="match status" value="1"/>
</dbReference>
<dbReference type="EMBL" id="OE000922">
    <property type="protein sequence ID" value="CAD7455461.1"/>
    <property type="molecule type" value="Genomic_DNA"/>
</dbReference>
<dbReference type="CDD" id="cd00022">
    <property type="entry name" value="BIR"/>
    <property type="match status" value="1"/>
</dbReference>
<protein>
    <submittedName>
        <fullName evidence="1">Uncharacterized protein</fullName>
    </submittedName>
</protein>
<dbReference type="AlphaFoldDB" id="A0A7R9IDE4"/>
<dbReference type="GO" id="GO:0005634">
    <property type="term" value="C:nucleus"/>
    <property type="evidence" value="ECO:0007669"/>
    <property type="project" value="TreeGrafter"/>
</dbReference>
<proteinExistence type="predicted"/>
<dbReference type="PANTHER" id="PTHR10044">
    <property type="entry name" value="INHIBITOR OF APOPTOSIS"/>
    <property type="match status" value="1"/>
</dbReference>
<dbReference type="SMART" id="SM00238">
    <property type="entry name" value="BIR"/>
    <property type="match status" value="1"/>
</dbReference>
<dbReference type="GO" id="GO:0031398">
    <property type="term" value="P:positive regulation of protein ubiquitination"/>
    <property type="evidence" value="ECO:0007669"/>
    <property type="project" value="TreeGrafter"/>
</dbReference>
<reference evidence="1" key="1">
    <citation type="submission" date="2020-11" db="EMBL/GenBank/DDBJ databases">
        <authorList>
            <person name="Tran Van P."/>
        </authorList>
    </citation>
    <scope>NUCLEOTIDE SEQUENCE</scope>
</reference>
<dbReference type="Gene3D" id="1.10.1170.10">
    <property type="entry name" value="Inhibitor Of Apoptosis Protein (2mihbC-IAP-1), Chain A"/>
    <property type="match status" value="1"/>
</dbReference>
<dbReference type="GO" id="GO:0043066">
    <property type="term" value="P:negative regulation of apoptotic process"/>
    <property type="evidence" value="ECO:0007669"/>
    <property type="project" value="TreeGrafter"/>
</dbReference>
<evidence type="ECO:0000313" key="1">
    <source>
        <dbReference type="EMBL" id="CAD7455461.1"/>
    </source>
</evidence>
<sequence>MGREDVTSRNMVRKLDQEHDYITLMLLLESLVGSERLAIDRIGLCIYDSQPKKEVNIDDLGIQLHRGPKHPKYSTPESRLLTYTDWPRRLTRQTPETLVQAGFYYIGVSDQVRCFHCDGGLSSWDPTDDPFVEHARWFPHCGYITLVRGTQFVKDMLVEHPPVLVLTHCGFMLPGNPLAPGKLPQLIMQAPPAIRHLTHKRRFQQQCNNASLNIGLNRTETNEANQNHVDIIGESSQSLAELVDTVLDIQSNSSQDTSKNFVLPPVQLFPLLLPPLNMPLTHTPPLNEEWTKEVVPPNASRLEA</sequence>
<dbReference type="Pfam" id="PF00653">
    <property type="entry name" value="BIR"/>
    <property type="match status" value="1"/>
</dbReference>
<accession>A0A7R9IDE4</accession>
<gene>
    <name evidence="1" type="ORF">TTEB3V08_LOCUS3530</name>
</gene>
<dbReference type="GO" id="GO:0043027">
    <property type="term" value="F:cysteine-type endopeptidase inhibitor activity involved in apoptotic process"/>
    <property type="evidence" value="ECO:0007669"/>
    <property type="project" value="TreeGrafter"/>
</dbReference>
<dbReference type="InterPro" id="IPR001370">
    <property type="entry name" value="BIR_rpt"/>
</dbReference>
<dbReference type="PANTHER" id="PTHR10044:SF139">
    <property type="entry name" value="DEATH-ASSOCIATED INHIBITOR OF APOPTOSIS 2"/>
    <property type="match status" value="1"/>
</dbReference>
<dbReference type="InterPro" id="IPR050784">
    <property type="entry name" value="IAP"/>
</dbReference>
<dbReference type="GO" id="GO:0051726">
    <property type="term" value="P:regulation of cell cycle"/>
    <property type="evidence" value="ECO:0007669"/>
    <property type="project" value="TreeGrafter"/>
</dbReference>
<name>A0A7R9IDE4_9NEOP</name>
<dbReference type="PROSITE" id="PS01282">
    <property type="entry name" value="BIR_REPEAT_1"/>
    <property type="match status" value="1"/>
</dbReference>